<dbReference type="EMBL" id="JANQBD010000003">
    <property type="protein sequence ID" value="MCR8630546.1"/>
    <property type="molecule type" value="Genomic_DNA"/>
</dbReference>
<feature type="transmembrane region" description="Helical" evidence="1">
    <location>
        <begin position="238"/>
        <end position="259"/>
    </location>
</feature>
<sequence length="269" mass="30015">MAVNPRQLSRHLRLYPSFLKQSIKSHLEYDVDFFMGVFASVSGHLAALIFLTILYQDIPAISGWTRWEVIFLYGLAVLSRAFASTLFQGVWSISGIIAKGELDKLLVRPVSPLFQIMGSTFGVQGLGHLLSGSTMLIFAGFNVGLIWTFHHIFWLLVALVSGCLVLVSALLIAESITFWTGGQQTNLPYLAYQLGELGRYPLEIYPWPVRSLITWVIPFAFGTYYPTAAIFHKPEEQLAVLSPVMAIFIMFLSIIVWRAGLRSYTGTGS</sequence>
<gene>
    <name evidence="2" type="ORF">NV381_04935</name>
</gene>
<keyword evidence="1" id="KW-1133">Transmembrane helix</keyword>
<comment type="caution">
    <text evidence="2">The sequence shown here is derived from an EMBL/GenBank/DDBJ whole genome shotgun (WGS) entry which is preliminary data.</text>
</comment>
<evidence type="ECO:0000256" key="1">
    <source>
        <dbReference type="SAM" id="Phobius"/>
    </source>
</evidence>
<feature type="transmembrane region" description="Helical" evidence="1">
    <location>
        <begin position="67"/>
        <end position="93"/>
    </location>
</feature>
<keyword evidence="1" id="KW-0812">Transmembrane</keyword>
<reference evidence="2 3" key="1">
    <citation type="submission" date="2022-08" db="EMBL/GenBank/DDBJ databases">
        <title>Paenibacillus endoradicis sp. nov., Paenibacillus radicibacter sp. nov and Paenibacillus pararadicis sp. nov., three cold-adapted plant growth-promoting bacteria isolated from root of Larix gmelinii in Great Khingan.</title>
        <authorList>
            <person name="Xue H."/>
        </authorList>
    </citation>
    <scope>NUCLEOTIDE SEQUENCE [LARGE SCALE GENOMIC DNA]</scope>
    <source>
        <strain evidence="2 3">N5-1-1-5</strain>
    </source>
</reference>
<keyword evidence="3" id="KW-1185">Reference proteome</keyword>
<proteinExistence type="predicted"/>
<organism evidence="2 3">
    <name type="scientific">Paenibacillus radicis</name>
    <name type="common">ex Xue et al. 2023</name>
    <dbReference type="NCBI Taxonomy" id="2972489"/>
    <lineage>
        <taxon>Bacteria</taxon>
        <taxon>Bacillati</taxon>
        <taxon>Bacillota</taxon>
        <taxon>Bacilli</taxon>
        <taxon>Bacillales</taxon>
        <taxon>Paenibacillaceae</taxon>
        <taxon>Paenibacillus</taxon>
    </lineage>
</organism>
<accession>A0ABT1YBI5</accession>
<dbReference type="PANTHER" id="PTHR36833">
    <property type="entry name" value="SLR0610 PROTEIN-RELATED"/>
    <property type="match status" value="1"/>
</dbReference>
<feature type="transmembrane region" description="Helical" evidence="1">
    <location>
        <begin position="212"/>
        <end position="231"/>
    </location>
</feature>
<protein>
    <submittedName>
        <fullName evidence="2">ABC-2 family transporter protein</fullName>
    </submittedName>
</protein>
<feature type="transmembrane region" description="Helical" evidence="1">
    <location>
        <begin position="33"/>
        <end position="55"/>
    </location>
</feature>
<evidence type="ECO:0000313" key="2">
    <source>
        <dbReference type="EMBL" id="MCR8630546.1"/>
    </source>
</evidence>
<dbReference type="Pfam" id="PF06182">
    <property type="entry name" value="ABC2_membrane_6"/>
    <property type="match status" value="1"/>
</dbReference>
<dbReference type="InterPro" id="IPR010390">
    <property type="entry name" value="ABC-2_transporter-like"/>
</dbReference>
<feature type="transmembrane region" description="Helical" evidence="1">
    <location>
        <begin position="153"/>
        <end position="173"/>
    </location>
</feature>
<evidence type="ECO:0000313" key="3">
    <source>
        <dbReference type="Proteomes" id="UP001300012"/>
    </source>
</evidence>
<feature type="transmembrane region" description="Helical" evidence="1">
    <location>
        <begin position="113"/>
        <end position="141"/>
    </location>
</feature>
<dbReference type="RefSeq" id="WP_258212167.1">
    <property type="nucleotide sequence ID" value="NZ_JANQBD010000003.1"/>
</dbReference>
<dbReference type="Proteomes" id="UP001300012">
    <property type="component" value="Unassembled WGS sequence"/>
</dbReference>
<dbReference type="PANTHER" id="PTHR36833:SF1">
    <property type="entry name" value="INTEGRAL MEMBRANE TRANSPORT PROTEIN"/>
    <property type="match status" value="1"/>
</dbReference>
<keyword evidence="1" id="KW-0472">Membrane</keyword>
<name>A0ABT1YBI5_9BACL</name>